<dbReference type="AlphaFoldDB" id="A0A8H7Z630"/>
<comment type="caution">
    <text evidence="2">The sequence shown here is derived from an EMBL/GenBank/DDBJ whole genome shotgun (WGS) entry which is preliminary data.</text>
</comment>
<protein>
    <submittedName>
        <fullName evidence="2">Uncharacterized protein</fullName>
    </submittedName>
</protein>
<evidence type="ECO:0000313" key="3">
    <source>
        <dbReference type="Proteomes" id="UP000670092"/>
    </source>
</evidence>
<proteinExistence type="predicted"/>
<dbReference type="EMBL" id="JAEVHI010000001">
    <property type="protein sequence ID" value="KAG5302472.1"/>
    <property type="molecule type" value="Genomic_DNA"/>
</dbReference>
<evidence type="ECO:0000313" key="2">
    <source>
        <dbReference type="EMBL" id="KAG5302472.1"/>
    </source>
</evidence>
<evidence type="ECO:0000256" key="1">
    <source>
        <dbReference type="SAM" id="MobiDB-lite"/>
    </source>
</evidence>
<feature type="region of interest" description="Disordered" evidence="1">
    <location>
        <begin position="31"/>
        <end position="87"/>
    </location>
</feature>
<name>A0A8H7Z630_AJECA</name>
<dbReference type="Proteomes" id="UP000670092">
    <property type="component" value="Unassembled WGS sequence"/>
</dbReference>
<gene>
    <name evidence="2" type="ORF">I7I52_00134</name>
</gene>
<dbReference type="VEuPathDB" id="FungiDB:I7I52_00134"/>
<organism evidence="2 3">
    <name type="scientific">Ajellomyces capsulatus</name>
    <name type="common">Darling's disease fungus</name>
    <name type="synonym">Histoplasma capsulatum</name>
    <dbReference type="NCBI Taxonomy" id="5037"/>
    <lineage>
        <taxon>Eukaryota</taxon>
        <taxon>Fungi</taxon>
        <taxon>Dikarya</taxon>
        <taxon>Ascomycota</taxon>
        <taxon>Pezizomycotina</taxon>
        <taxon>Eurotiomycetes</taxon>
        <taxon>Eurotiomycetidae</taxon>
        <taxon>Onygenales</taxon>
        <taxon>Ajellomycetaceae</taxon>
        <taxon>Histoplasma</taxon>
    </lineage>
</organism>
<reference evidence="2 3" key="1">
    <citation type="submission" date="2021-01" db="EMBL/GenBank/DDBJ databases">
        <title>Chromosome-level genome assembly of a human fungal pathogen reveals clustering of transcriptionally co-regulated genes.</title>
        <authorList>
            <person name="Voorhies M."/>
            <person name="Cohen S."/>
            <person name="Shea T.P."/>
            <person name="Petrus S."/>
            <person name="Munoz J.F."/>
            <person name="Poplawski S."/>
            <person name="Goldman W.E."/>
            <person name="Michael T."/>
            <person name="Cuomo C.A."/>
            <person name="Sil A."/>
            <person name="Beyhan S."/>
        </authorList>
    </citation>
    <scope>NUCLEOTIDE SEQUENCE [LARGE SCALE GENOMIC DNA]</scope>
    <source>
        <strain evidence="2 3">G184AR</strain>
    </source>
</reference>
<sequence>MIYISLCVYYRGCLSLGDRKQRALWAGHCPAEAQRTQDGPGREKARRSAGTGCAAAKNHPRPGRPELGGGVAGLGARPQPRGLMGCT</sequence>
<accession>A0A8H7Z630</accession>